<evidence type="ECO:0000256" key="1">
    <source>
        <dbReference type="ARBA" id="ARBA00022729"/>
    </source>
</evidence>
<keyword evidence="3" id="KW-1015">Disulfide bond</keyword>
<dbReference type="InterPro" id="IPR015819">
    <property type="entry name" value="Lipid_transp_b-sht_shell"/>
</dbReference>
<dbReference type="PANTHER" id="PTHR23345">
    <property type="entry name" value="VITELLOGENIN-RELATED"/>
    <property type="match status" value="1"/>
</dbReference>
<dbReference type="Gene3D" id="2.20.80.10">
    <property type="entry name" value="Lipovitellin-phosvitin complex, chain A, domain 4"/>
    <property type="match status" value="1"/>
</dbReference>
<keyword evidence="4" id="KW-0325">Glycoprotein</keyword>
<dbReference type="WBParaSite" id="ASIM_0000007101-mRNA-1">
    <property type="protein sequence ID" value="ASIM_0000007101-mRNA-1"/>
    <property type="gene ID" value="ASIM_0000007101"/>
</dbReference>
<evidence type="ECO:0000256" key="3">
    <source>
        <dbReference type="ARBA" id="ARBA00023157"/>
    </source>
</evidence>
<dbReference type="Proteomes" id="UP000267096">
    <property type="component" value="Unassembled WGS sequence"/>
</dbReference>
<keyword evidence="2" id="KW-0758">Storage protein</keyword>
<evidence type="ECO:0000313" key="9">
    <source>
        <dbReference type="EMBL" id="VDK17285.1"/>
    </source>
</evidence>
<accession>A0A0M3IXZ4</accession>
<protein>
    <submittedName>
        <fullName evidence="11">Apolipophorins (inferred by orthology to a D. melanogaster protein)</fullName>
    </submittedName>
</protein>
<gene>
    <name evidence="9" type="ORF">ASIM_LOCUS19</name>
</gene>
<dbReference type="Gene3D" id="1.25.10.20">
    <property type="entry name" value="Vitellinogen, superhelical"/>
    <property type="match status" value="1"/>
</dbReference>
<feature type="domain" description="Vitellogenin" evidence="7">
    <location>
        <begin position="1"/>
        <end position="615"/>
    </location>
</feature>
<evidence type="ECO:0000313" key="10">
    <source>
        <dbReference type="Proteomes" id="UP000267096"/>
    </source>
</evidence>
<dbReference type="InterPro" id="IPR015816">
    <property type="entry name" value="Vitellinogen_b-sht_N"/>
</dbReference>
<dbReference type="SUPFAM" id="SSF48431">
    <property type="entry name" value="Lipovitellin-phosvitin complex, superhelical domain"/>
    <property type="match status" value="1"/>
</dbReference>
<reference evidence="11" key="1">
    <citation type="submission" date="2016-04" db="UniProtKB">
        <authorList>
            <consortium name="WormBaseParasite"/>
        </authorList>
    </citation>
    <scope>IDENTIFICATION</scope>
</reference>
<reference evidence="9 10" key="2">
    <citation type="submission" date="2018-11" db="EMBL/GenBank/DDBJ databases">
        <authorList>
            <consortium name="Pathogen Informatics"/>
        </authorList>
    </citation>
    <scope>NUCLEOTIDE SEQUENCE [LARGE SCALE GENOMIC DNA]</scope>
</reference>
<evidence type="ECO:0000313" key="11">
    <source>
        <dbReference type="WBParaSite" id="ASIM_0000007101-mRNA-1"/>
    </source>
</evidence>
<dbReference type="Pfam" id="PF00094">
    <property type="entry name" value="VWD"/>
    <property type="match status" value="1"/>
</dbReference>
<keyword evidence="6" id="KW-0175">Coiled coil</keyword>
<dbReference type="SMART" id="SM01169">
    <property type="entry name" value="DUF1943"/>
    <property type="match status" value="1"/>
</dbReference>
<evidence type="ECO:0000256" key="2">
    <source>
        <dbReference type="ARBA" id="ARBA00022761"/>
    </source>
</evidence>
<evidence type="ECO:0000259" key="7">
    <source>
        <dbReference type="PROSITE" id="PS51211"/>
    </source>
</evidence>
<dbReference type="Gene3D" id="2.30.230.10">
    <property type="entry name" value="Lipovitellin, beta-sheet shell regions, chain A"/>
    <property type="match status" value="1"/>
</dbReference>
<evidence type="ECO:0000256" key="6">
    <source>
        <dbReference type="SAM" id="Coils"/>
    </source>
</evidence>
<dbReference type="Pfam" id="PF01347">
    <property type="entry name" value="Vitellogenin_N"/>
    <property type="match status" value="3"/>
</dbReference>
<dbReference type="Gene3D" id="2.20.50.20">
    <property type="entry name" value="Lipovitellin. Chain A, domain 3"/>
    <property type="match status" value="1"/>
</dbReference>
<dbReference type="InterPro" id="IPR015817">
    <property type="entry name" value="Vitellinogen_open_b-sht_sub1"/>
</dbReference>
<feature type="coiled-coil region" evidence="6">
    <location>
        <begin position="2535"/>
        <end position="2562"/>
    </location>
</feature>
<organism evidence="11">
    <name type="scientific">Anisakis simplex</name>
    <name type="common">Herring worm</name>
    <dbReference type="NCBI Taxonomy" id="6269"/>
    <lineage>
        <taxon>Eukaryota</taxon>
        <taxon>Metazoa</taxon>
        <taxon>Ecdysozoa</taxon>
        <taxon>Nematoda</taxon>
        <taxon>Chromadorea</taxon>
        <taxon>Rhabditida</taxon>
        <taxon>Spirurina</taxon>
        <taxon>Ascaridomorpha</taxon>
        <taxon>Ascaridoidea</taxon>
        <taxon>Anisakidae</taxon>
        <taxon>Anisakis</taxon>
        <taxon>Anisakis simplex complex</taxon>
    </lineage>
</organism>
<dbReference type="EMBL" id="UYRR01000003">
    <property type="protein sequence ID" value="VDK17285.1"/>
    <property type="molecule type" value="Genomic_DNA"/>
</dbReference>
<dbReference type="SUPFAM" id="SSF56968">
    <property type="entry name" value="Lipovitellin-phosvitin complex, beta-sheet shell regions"/>
    <property type="match status" value="2"/>
</dbReference>
<dbReference type="GO" id="GO:0045735">
    <property type="term" value="F:nutrient reservoir activity"/>
    <property type="evidence" value="ECO:0007669"/>
    <property type="project" value="UniProtKB-KW"/>
</dbReference>
<sequence length="3289" mass="371359">MDVPKDWARTLEAHSLRFGFDDGEIVGVCPTEADPVWAVNLKRAVLSAFQTNHGELLNLLAQSEKPHSTSESDWETDVVGECPVEHENRKAGPALSIKTTKNIAACHRGADISGIRAVPYRFHSNIQAVPTLEATQKCERDVRDGILKKVSCTENHRLPAIIEAGGSGDAWSVHVVAQMTHTSTQPSNAKAAPFSKHETIKFDHSDDMHTPKTADVRQVKTSVDALCAQTHRSISTYVLQAAMHFAELVHNLRGLSQQEITSISNKDCTAFVDGLAMCGSANCIAHLATLINHGAASESVFSALAFVHNPDKAVIDHVASFIARVPHQGISSAIISKFSLKTAPDYQQIRNFSNDRLAAAGLLGVTSLVQSYCISHPHCGTEPGVKRIIDALLQKIPRGCTVGKHFAEVEKAVYALKAIGNIGNEDISLTLLNDCVANEKNPLEVQLSAIDALRRKPCNDKRNKNIDHLFFDEEVSDHYRQIVAYWLELDNISRTLETSFKEDEEVRIAAFAQLMECADEAIVDKVIDHFHNETSNQVGSYVWSYLNAKRRSSKPGNEELQRILKKKHIPQRFDLDPRRFSRFYEVGYFDPENNYGGHMDSSVIFSPKGYIPRGVNFNFTIHLFGKSLNILELDARAEGLEQLDNELFGADGYISNPNGHVFHDKKFQSHNAKVNQLKVLFQKKGDFIEDQLSGSLSARMFGDDVKYFAFEKDHFFENAKEYFALDKTLPKLAKEMKFEVDMIREDIGVGSFLAILGYRRRLNEKFATPPNFLEKSRNLMLVDVRRLLPTVCGLPLQIALNAAVKSKVSYKAKLNLVDLLHQRPNADALLEAQPSASVFATLSVSLLAAEAKSGVRCESTLYSATSVSGEVSLKDGKKFLAKINLPDDDAKLVHYERKMSRIDNNRITAIPTPPAPGSKHHYCTSSTTGKVTGLKMCAEVSNRYFRWQNNYPSVLAEVSVEKVDPQLKSYELKIDHESSDAHQKMLMSVDTPGSKVNRKMETSFDLSIPRKTLKMNVITPFKKIMVDGNLVEKRPRQEYDAKLKLNIDDRKHYDLDGSFKAGTHQGRTKYTLTAKTLAGSAETADLKTEIEYSGRKSPYASVDFHLDKVFEKPIVFKSWLSLISLMNLAGPHYQSKLEYSGPKFNGKLDGDLHHTGGFSYKGSVKGDYQVGNEKKHLLNIVEWDMKMCDLQMKGKDHNLKNSISVESSSLGKYDYTVYSKREGNDMKNAIEVDYRGKKSTVNVDIKRNANDLYTAIATAKCDRLGVNHKANIAYQNKFPMQFQLKVDAETPTMKNIHAGVEYQMRVITFFFQSPFEKNLRSFLSGFSTFSKFLLHLQSSPKWTFNGKARLAYPGKEFVATEHIDEQVAGKYKAVTMVQWDRNGKVDVNSEILFKPKVIFGVRLGFGFGLFEVFNEVFYRLTSYFLLFQEHEYSIDSVVNVAGMREPIHLKKHVKYRQDHYNSSIDYFFCSVHWQAKHGNVIVYEIIGSTNGKFGAPQKIDLDVKSQKFDPKFHYHLAGNVQPTADTMKLDAVIKKDNRQVAKGDILVPKNFKAPSQKYSGHFDWTYENKPYKASGEYVRNKNAQGSTHLLTIDGNNDVKGSLQFDLLDKVHLKCDVQKGGRRVSLTEMTAGPLKWDHFELDGHVDTDHPLPKKSVKTKAAFSYRANQVNYEGRVESDGERYAVEGKWRKQQKTPKQRQYVYSLALHAPQGSLSVGDDVIVEDAFTIRRMQSDATVKVGRDEYKMHRTIENQPQHFKFDNELTSNTGKSAKSTLDYTHVGGNRKLDALWKYNEKQVQADIETLYEDRKMKIKAHVISNTPKIIKFTVMKQLICTEINFIVKNFQSNIGCEKVTNWNCEVEGNVNDNYVLQAHEKLSPQQSDVGYLLRLDKFLDNEGKLEYHIDKRAQKFETKALMRNSNRKYHFDMNVDRDHGSLKLQTPTQLITDAQMRVVRKGPEEFEISSQAGGAARGKVKAHLKTADNDQLFQIQITDIKEPFELMLKNTKSGNRQTSQVEFTLDPLATKKTYGAESVIEDDGGKFRGMLVTLKHPKRSVHVELRRPAHNKYLFSIQPKMGSARRPTVAEMTYDKNPNGYHWEGSLTDPALKSPIKAKFDLVKSGRDQHNYGLSIKSEVDYSGQPQKLISHSLKIERKEVGAHRRRRAAAHAVKFEAEMLATHPASLVLLHLCEFMRESLSNKHLRLWVNVDRKQVHDALLPVHTTLGVQTMNRQKKMVEYSFSADSDAMSFTELKLNYPQTKMKARVDAVGDKHYKLAFYRNSDRASLLGELKKTPKGYELDVRDEKSGDVKLHASAEMPNEYSAEVELWHSERGKRIRDARLALELEVDNLLKAKAYIRPQLEGEIKASFVAYIHRECLRLNYPLNSAKAKQTIAEAKHLDQNSALKDNVMPLVESQKIIAKDVMHTLNTLLKSWTTEQREFANELGPEYKQMVDQIEENYELVEEAVLTAYDTAQQAVEQAIAAMPKSEFVQKLRQMREGGGDFTKQLTQMFEPVVKLFHTYSVQIEKLQKQFDEALDYLEKNLKIKEIKAALQDYQKKLERIDVIHEVLTKAQKLSRDYQMPEVERKLHEIHSHRQQYESKALQLYEKLKEILLNRLLVGVMSGATGNIVEKMSGERFDDIEMEKRWLDVIHFLRGKTSLETFSHDLWKKYVPTVKHIGPGEYEAEVTVPHGASSLREVLEDLHPERLLALKSSLLEKARSYALHPESDQFPASSIYTFKATTHQRFLPPFDSVAYVIAPDRFVTFDGRVFAFHSACEYLLATDLMHQQFSLIGSFKRERAGTELDAIKVEIQKDQIVMHLNGKAEVGGREVSMPWQKVDTMDGSALVSIHREGDWTILKSYIGVEVKCNSVHHLCEIKLPGRMHAKSGGLLGCNDNEPYNDLDLIDGTHNNETNILAEHWAVQGSCRANEAPPLRSQENEKCEELFISSGSSLSDCFSQVNPQKFEQICSSDRPEHQCRAVSAFVHVCTNNGIDLSLPKPCVHCEDGLKMDEEIEVPHAGKGHDIVFVVQEKACLDPYKQNIARIAQAIGSQQRDARFGWIGYGGEGIHHSPHVHYGHDSAVLDMNAFVRQTQHKFESESGFEPKPMCTLEAIKYAVEHFPFRLGAAKSIVLVTCKPCIGGSHSVSQSELQELVISHGITMHMLSLAKIKTSDKVQAVGMDADHLFSQVGSPVGDRSNVLKPSDVCSVVAQESHGTVFNIKHGANVISSKIQPKHVDSCTLCKCEVHELTVQNHCHPCDEVIPASSESAKFSGKVSDDSADEISLDELFMF</sequence>
<keyword evidence="1" id="KW-0732">Signal</keyword>
<evidence type="ECO:0000259" key="8">
    <source>
        <dbReference type="PROSITE" id="PS51233"/>
    </source>
</evidence>
<dbReference type="GO" id="GO:0005319">
    <property type="term" value="F:lipid transporter activity"/>
    <property type="evidence" value="ECO:0007669"/>
    <property type="project" value="InterPro"/>
</dbReference>
<dbReference type="OrthoDB" id="6484170at2759"/>
<dbReference type="SMART" id="SM00638">
    <property type="entry name" value="LPD_N"/>
    <property type="match status" value="1"/>
</dbReference>
<evidence type="ECO:0000256" key="5">
    <source>
        <dbReference type="PROSITE-ProRule" id="PRU00557"/>
    </source>
</evidence>
<proteinExistence type="predicted"/>
<dbReference type="PANTHER" id="PTHR23345:SF15">
    <property type="entry name" value="VITELLOGENIN 1-RELATED"/>
    <property type="match status" value="1"/>
</dbReference>
<name>A0A0M3IXZ4_ANISI</name>
<dbReference type="SMART" id="SM00216">
    <property type="entry name" value="VWD"/>
    <property type="match status" value="1"/>
</dbReference>
<comment type="caution">
    <text evidence="5">Lacks conserved residue(s) required for the propagation of feature annotation.</text>
</comment>
<dbReference type="PROSITE" id="PS51233">
    <property type="entry name" value="VWFD"/>
    <property type="match status" value="1"/>
</dbReference>
<feature type="domain" description="VWFD" evidence="8">
    <location>
        <begin position="2750"/>
        <end position="2925"/>
    </location>
</feature>
<keyword evidence="10" id="KW-1185">Reference proteome</keyword>
<dbReference type="InterPro" id="IPR001747">
    <property type="entry name" value="Vitellogenin_N"/>
</dbReference>
<evidence type="ECO:0000256" key="4">
    <source>
        <dbReference type="ARBA" id="ARBA00023180"/>
    </source>
</evidence>
<dbReference type="InterPro" id="IPR050733">
    <property type="entry name" value="Vitellogenin/Apolipophorin"/>
</dbReference>
<dbReference type="Pfam" id="PF09172">
    <property type="entry name" value="Vit_open_b-sht"/>
    <property type="match status" value="1"/>
</dbReference>
<dbReference type="InterPro" id="IPR015255">
    <property type="entry name" value="Vitellinogen_open_b-sht"/>
</dbReference>
<dbReference type="InterPro" id="IPR011030">
    <property type="entry name" value="Lipovitellin_superhlx_dom"/>
</dbReference>
<dbReference type="PROSITE" id="PS51211">
    <property type="entry name" value="VITELLOGENIN"/>
    <property type="match status" value="1"/>
</dbReference>
<dbReference type="InterPro" id="IPR001846">
    <property type="entry name" value="VWF_type-D"/>
</dbReference>